<reference evidence="6 7" key="1">
    <citation type="submission" date="2017-01" db="EMBL/GenBank/DDBJ databases">
        <authorList>
            <person name="Mah S.A."/>
            <person name="Swanson W.J."/>
            <person name="Moy G.W."/>
            <person name="Vacquier V.D."/>
        </authorList>
    </citation>
    <scope>NUCLEOTIDE SEQUENCE [LARGE SCALE GENOMIC DNA]</scope>
    <source>
        <strain evidence="6 7">DSM 11589</strain>
    </source>
</reference>
<dbReference type="PANTHER" id="PTHR43421:SF1">
    <property type="entry name" value="METALLOPROTEASE PMBA"/>
    <property type="match status" value="1"/>
</dbReference>
<dbReference type="AlphaFoldDB" id="A0A1N7LFJ6"/>
<organism evidence="6 7">
    <name type="scientific">Insolitispirillum peregrinum</name>
    <dbReference type="NCBI Taxonomy" id="80876"/>
    <lineage>
        <taxon>Bacteria</taxon>
        <taxon>Pseudomonadati</taxon>
        <taxon>Pseudomonadota</taxon>
        <taxon>Alphaproteobacteria</taxon>
        <taxon>Rhodospirillales</taxon>
        <taxon>Novispirillaceae</taxon>
        <taxon>Insolitispirillum</taxon>
    </lineage>
</organism>
<evidence type="ECO:0000256" key="1">
    <source>
        <dbReference type="ARBA" id="ARBA00005836"/>
    </source>
</evidence>
<feature type="domain" description="Metalloprotease TldD/E central" evidence="5">
    <location>
        <begin position="116"/>
        <end position="221"/>
    </location>
</feature>
<dbReference type="GO" id="GO:0008237">
    <property type="term" value="F:metallopeptidase activity"/>
    <property type="evidence" value="ECO:0007669"/>
    <property type="project" value="InterPro"/>
</dbReference>
<protein>
    <recommendedName>
        <fullName evidence="8">PmbA protein</fullName>
    </recommendedName>
</protein>
<evidence type="ECO:0000313" key="7">
    <source>
        <dbReference type="Proteomes" id="UP000185678"/>
    </source>
</evidence>
<dbReference type="InterPro" id="IPR047657">
    <property type="entry name" value="PmbA"/>
</dbReference>
<feature type="domain" description="Metalloprotease TldD/E N-terminal" evidence="3">
    <location>
        <begin position="23"/>
        <end position="87"/>
    </location>
</feature>
<comment type="similarity">
    <text evidence="1">Belongs to the peptidase U62 family.</text>
</comment>
<feature type="domain" description="Metalloprotease TldD/E C-terminal" evidence="4">
    <location>
        <begin position="229"/>
        <end position="445"/>
    </location>
</feature>
<dbReference type="Pfam" id="PF19290">
    <property type="entry name" value="PmbA_TldD_2nd"/>
    <property type="match status" value="1"/>
</dbReference>
<keyword evidence="7" id="KW-1185">Reference proteome</keyword>
<evidence type="ECO:0000256" key="2">
    <source>
        <dbReference type="SAM" id="MobiDB-lite"/>
    </source>
</evidence>
<dbReference type="RefSeq" id="WP_076399909.1">
    <property type="nucleotide sequence ID" value="NZ_FTOA01000003.1"/>
</dbReference>
<sequence length="446" mass="46784">MSDTLSLLDDLITAARKAGADAADALLLEGRSISVGCRLGKLETLESSEGGDIGLRVLIGTRTAIVSSADRSKAALAELVERAVAMARLVPEDPYAGLADPEQIFRGPYPEIDQFDPTEQTAEQLIAAATLAEQAAMSVKGVTNSEGAEAGWGHYTVSLVASNGFSCCYPSSGSSLSVAVLAGDAEQGMERDYDYTSAVYVGDLRTPEDVGRSAGGRAVRRVGAQRAKTCKVPVIFDNRVARGVVGHLLGAISGPSVARGTTFLKDSLGQQIFAPNISIIEDPHRARGARSKPVDAEGLATVRRKLIDQGVLTTWLLDLRSARQLGMTPTGHAARGTSSQPSPSPGNVWLEAGERSVVDMIGEIEQGFYVTEVFGQGVNGVTGDYSRGASGFWIEDGELTVPVNEMTIASNLKDMFLSLEAASDLDIQHGTDAPSVRVAAMTVAGA</sequence>
<name>A0A1N7LFJ6_9PROT</name>
<dbReference type="Proteomes" id="UP000185678">
    <property type="component" value="Unassembled WGS sequence"/>
</dbReference>
<dbReference type="OrthoDB" id="9803618at2"/>
<accession>A0A1N7LFJ6</accession>
<dbReference type="InterPro" id="IPR036059">
    <property type="entry name" value="TldD/PmbA_sf"/>
</dbReference>
<dbReference type="SUPFAM" id="SSF111283">
    <property type="entry name" value="Putative modulator of DNA gyrase, PmbA/TldD"/>
    <property type="match status" value="1"/>
</dbReference>
<gene>
    <name evidence="6" type="ORF">SAMN05421779_103297</name>
</gene>
<evidence type="ECO:0000313" key="6">
    <source>
        <dbReference type="EMBL" id="SIS72573.1"/>
    </source>
</evidence>
<dbReference type="InterPro" id="IPR002510">
    <property type="entry name" value="Metalloprtase-TldD/E_N"/>
</dbReference>
<dbReference type="InterPro" id="IPR045570">
    <property type="entry name" value="Metalloprtase-TldD/E_cen_dom"/>
</dbReference>
<feature type="region of interest" description="Disordered" evidence="2">
    <location>
        <begin position="328"/>
        <end position="348"/>
    </location>
</feature>
<proteinExistence type="inferred from homology"/>
<dbReference type="EMBL" id="FTOA01000003">
    <property type="protein sequence ID" value="SIS72573.1"/>
    <property type="molecule type" value="Genomic_DNA"/>
</dbReference>
<dbReference type="GO" id="GO:0005829">
    <property type="term" value="C:cytosol"/>
    <property type="evidence" value="ECO:0007669"/>
    <property type="project" value="TreeGrafter"/>
</dbReference>
<dbReference type="InterPro" id="IPR045569">
    <property type="entry name" value="Metalloprtase-TldD/E_C"/>
</dbReference>
<dbReference type="PANTHER" id="PTHR43421">
    <property type="entry name" value="METALLOPROTEASE PMBA"/>
    <property type="match status" value="1"/>
</dbReference>
<evidence type="ECO:0000259" key="4">
    <source>
        <dbReference type="Pfam" id="PF19289"/>
    </source>
</evidence>
<dbReference type="Gene3D" id="3.30.2290.10">
    <property type="entry name" value="PmbA/TldD superfamily"/>
    <property type="match status" value="1"/>
</dbReference>
<dbReference type="InterPro" id="IPR035068">
    <property type="entry name" value="TldD/PmbA_N"/>
</dbReference>
<evidence type="ECO:0000259" key="3">
    <source>
        <dbReference type="Pfam" id="PF01523"/>
    </source>
</evidence>
<evidence type="ECO:0000259" key="5">
    <source>
        <dbReference type="Pfam" id="PF19290"/>
    </source>
</evidence>
<evidence type="ECO:0008006" key="8">
    <source>
        <dbReference type="Google" id="ProtNLM"/>
    </source>
</evidence>
<dbReference type="Pfam" id="PF19289">
    <property type="entry name" value="PmbA_TldD_3rd"/>
    <property type="match status" value="1"/>
</dbReference>
<dbReference type="GO" id="GO:0006508">
    <property type="term" value="P:proteolysis"/>
    <property type="evidence" value="ECO:0007669"/>
    <property type="project" value="InterPro"/>
</dbReference>
<dbReference type="Pfam" id="PF01523">
    <property type="entry name" value="PmbA_TldD_1st"/>
    <property type="match status" value="1"/>
</dbReference>